<dbReference type="Gene3D" id="3.30.200.20">
    <property type="entry name" value="Phosphorylase Kinase, domain 1"/>
    <property type="match status" value="1"/>
</dbReference>
<organism evidence="2 4">
    <name type="scientific">Comamonas testosteroni (strain DSM 14576 / KF-1)</name>
    <name type="common">Pseudomonas testosteroni</name>
    <dbReference type="NCBI Taxonomy" id="399795"/>
    <lineage>
        <taxon>Bacteria</taxon>
        <taxon>Pseudomonadati</taxon>
        <taxon>Pseudomonadota</taxon>
        <taxon>Betaproteobacteria</taxon>
        <taxon>Burkholderiales</taxon>
        <taxon>Comamonadaceae</taxon>
        <taxon>Comamonas</taxon>
    </lineage>
</organism>
<dbReference type="eggNOG" id="COG3173">
    <property type="taxonomic scope" value="Bacteria"/>
</dbReference>
<dbReference type="Pfam" id="PF01636">
    <property type="entry name" value="APH"/>
    <property type="match status" value="1"/>
</dbReference>
<dbReference type="AlphaFoldDB" id="B7X1L2"/>
<name>B7X1L2_COMTK</name>
<proteinExistence type="predicted"/>
<feature type="domain" description="Aminoglycoside phosphotransferase" evidence="1">
    <location>
        <begin position="44"/>
        <end position="271"/>
    </location>
</feature>
<sequence>MCHHQMHMQEAPQNCQPLIDVNIIRQLIDLQFPQWAGLSLAPVLPGGWDNRTFRLGADKLVRLPSAAAYVEQVEKEQTWLPKIAANISLAIPEPIAKGKPSDIYPWPWSVYRWLAGEPAAEARVDDKATFARDLASFLHELHQVPVAGAPQPGLHNFFRGDSLAVYDAETRSAIVALADFLDADTALAVWDAALKSKWTPPPVWVHGDIACGNLLVNEGRLCAVIDFGCSAVGDPACDLAIAWTFFEGKSRRAFRAALPLDGSTWARGRGWAMWKALITLEKISPGERKSSPSYRTLQQVLLDHYQANEN</sequence>
<dbReference type="CDD" id="cd05155">
    <property type="entry name" value="APH_ChoK_like_1"/>
    <property type="match status" value="1"/>
</dbReference>
<comment type="caution">
    <text evidence="2">The sequence shown here is derived from an EMBL/GenBank/DDBJ whole genome shotgun (WGS) entry which is preliminary data.</text>
</comment>
<evidence type="ECO:0000313" key="2">
    <source>
        <dbReference type="EMBL" id="EED66472.1"/>
    </source>
</evidence>
<keyword evidence="2" id="KW-0808">Transferase</keyword>
<evidence type="ECO:0000259" key="1">
    <source>
        <dbReference type="Pfam" id="PF01636"/>
    </source>
</evidence>
<reference evidence="2 4" key="1">
    <citation type="journal article" date="2004" name="Appl. Environ. Microbiol.">
        <title>Mineralization of individual congeners of linear alkylbenzenesulfonate by defined pairs of heterotrophic bacteria.</title>
        <authorList>
            <person name="Schleheck D."/>
            <person name="Knepper T.P."/>
            <person name="Fischer K."/>
            <person name="Cook A.M."/>
        </authorList>
    </citation>
    <scope>NUCLEOTIDE SEQUENCE [LARGE SCALE GENOMIC DNA]</scope>
    <source>
        <strain evidence="4">DSM 14576 / KF-1</strain>
        <strain evidence="2">KF-1</strain>
    </source>
</reference>
<dbReference type="Proteomes" id="UP000003039">
    <property type="component" value="Unassembled WGS sequence"/>
</dbReference>
<gene>
    <name evidence="2" type="ORF">CtesDRAFT_PD1418</name>
    <name evidence="3" type="ORF">CtesDRAFT_PD3717</name>
</gene>
<dbReference type="GO" id="GO:0016740">
    <property type="term" value="F:transferase activity"/>
    <property type="evidence" value="ECO:0007669"/>
    <property type="project" value="UniProtKB-KW"/>
</dbReference>
<dbReference type="EMBL" id="AAUJ02000001">
    <property type="protein sequence ID" value="EED68769.1"/>
    <property type="molecule type" value="Genomic_DNA"/>
</dbReference>
<evidence type="ECO:0000313" key="3">
    <source>
        <dbReference type="EMBL" id="EED68769.1"/>
    </source>
</evidence>
<dbReference type="InterPro" id="IPR011009">
    <property type="entry name" value="Kinase-like_dom_sf"/>
</dbReference>
<evidence type="ECO:0000313" key="4">
    <source>
        <dbReference type="Proteomes" id="UP000003039"/>
    </source>
</evidence>
<protein>
    <submittedName>
        <fullName evidence="2">Aminoglycoside phosphotransferase</fullName>
    </submittedName>
</protein>
<dbReference type="SUPFAM" id="SSF56112">
    <property type="entry name" value="Protein kinase-like (PK-like)"/>
    <property type="match status" value="1"/>
</dbReference>
<dbReference type="PANTHER" id="PTHR21310">
    <property type="entry name" value="AMINOGLYCOSIDE PHOSPHOTRANSFERASE-RELATED-RELATED"/>
    <property type="match status" value="1"/>
</dbReference>
<dbReference type="InterPro" id="IPR051678">
    <property type="entry name" value="AGP_Transferase"/>
</dbReference>
<dbReference type="EMBL" id="AAUJ02000001">
    <property type="protein sequence ID" value="EED66472.1"/>
    <property type="molecule type" value="Genomic_DNA"/>
</dbReference>
<dbReference type="InterPro" id="IPR002575">
    <property type="entry name" value="Aminoglycoside_PTrfase"/>
</dbReference>
<accession>B7X1L2</accession>
<dbReference type="Gene3D" id="3.90.1200.10">
    <property type="match status" value="1"/>
</dbReference>
<reference evidence="2" key="2">
    <citation type="submission" date="2009-01" db="EMBL/GenBank/DDBJ databases">
        <authorList>
            <consortium name="US DOE Joint Genome Institute (JGI-PGF)"/>
            <person name="Lucas S."/>
            <person name="Copeland A."/>
            <person name="Lapidus A."/>
            <person name="Glavina del Rio T."/>
            <person name="Dalin E."/>
            <person name="Tice H."/>
            <person name="Bruce D."/>
            <person name="Goodwin L."/>
            <person name="Pitluck S."/>
            <person name="LaButti K.M."/>
            <person name="Lowry S."/>
            <person name="Sun H."/>
            <person name="Larimer F."/>
            <person name="Land M.L."/>
            <person name="Hauser L."/>
            <person name="Kjelleberg S."/>
            <person name="Cook A."/>
            <person name="Knepper T.P."/>
            <person name="Fischer K."/>
            <person name="Schleheck D."/>
            <person name="Richardson P."/>
        </authorList>
    </citation>
    <scope>NUCLEOTIDE SEQUENCE</scope>
    <source>
        <strain evidence="2">KF-1</strain>
    </source>
</reference>
<dbReference type="PANTHER" id="PTHR21310:SF42">
    <property type="entry name" value="BIFUNCTIONAL AAC_APH"/>
    <property type="match status" value="1"/>
</dbReference>